<dbReference type="InterPro" id="IPR000847">
    <property type="entry name" value="LysR_HTH_N"/>
</dbReference>
<dbReference type="EMBL" id="CP012752">
    <property type="protein sequence ID" value="ALG12054.1"/>
    <property type="molecule type" value="Genomic_DNA"/>
</dbReference>
<dbReference type="GO" id="GO:0003677">
    <property type="term" value="F:DNA binding"/>
    <property type="evidence" value="ECO:0007669"/>
    <property type="project" value="UniProtKB-KW"/>
</dbReference>
<keyword evidence="3" id="KW-0238">DNA-binding</keyword>
<dbReference type="STRING" id="860235.AOZ06_38930"/>
<dbReference type="InterPro" id="IPR005119">
    <property type="entry name" value="LysR_subst-bd"/>
</dbReference>
<dbReference type="KEGG" id="kphy:AOZ06_38930"/>
<dbReference type="Gene3D" id="3.40.190.10">
    <property type="entry name" value="Periplasmic binding protein-like II"/>
    <property type="match status" value="2"/>
</dbReference>
<accession>A0A0N9IBH8</accession>
<keyword evidence="4" id="KW-0804">Transcription</keyword>
<dbReference type="CDD" id="cd08423">
    <property type="entry name" value="PBP2_LTTR_like_6"/>
    <property type="match status" value="1"/>
</dbReference>
<dbReference type="PANTHER" id="PTHR30346">
    <property type="entry name" value="TRANSCRIPTIONAL DUAL REGULATOR HCAR-RELATED"/>
    <property type="match status" value="1"/>
</dbReference>
<dbReference type="Proteomes" id="UP000063699">
    <property type="component" value="Chromosome"/>
</dbReference>
<gene>
    <name evidence="6" type="ORF">AOZ06_38930</name>
</gene>
<evidence type="ECO:0000313" key="7">
    <source>
        <dbReference type="Proteomes" id="UP000063699"/>
    </source>
</evidence>
<sequence>MIDLRRLHVLRAVAHHGTITAAAKSLHFTTSAASQQIRQLARELGVDLLEPHGRRVRLTPAARTLLVHADAIEARWEQAEIDLHAVRDEPAGLLRLCAFPSAVSMLLAPLVARLRAQYPRLDIQVREDEQHNAFDLLFNGETDLVVVEATPGNPTASDARFDQRPLLDDVFDLVLPASHDFARRKGIALAETADLEWIIPVTANTCREHILAACGTAGFTPHVVHQVLEWNAIANMVAHGLGVCLVPRLAHLPPHLPVTRVPLRGNPKPSRKLLTCTRASSARHPAVAVAITELHRAAQDVSLA</sequence>
<comment type="similarity">
    <text evidence="1">Belongs to the LysR transcriptional regulatory family.</text>
</comment>
<dbReference type="OrthoDB" id="4131546at2"/>
<dbReference type="Gene3D" id="1.10.10.10">
    <property type="entry name" value="Winged helix-like DNA-binding domain superfamily/Winged helix DNA-binding domain"/>
    <property type="match status" value="1"/>
</dbReference>
<keyword evidence="7" id="KW-1185">Reference proteome</keyword>
<organism evidence="6 7">
    <name type="scientific">Kibdelosporangium phytohabitans</name>
    <dbReference type="NCBI Taxonomy" id="860235"/>
    <lineage>
        <taxon>Bacteria</taxon>
        <taxon>Bacillati</taxon>
        <taxon>Actinomycetota</taxon>
        <taxon>Actinomycetes</taxon>
        <taxon>Pseudonocardiales</taxon>
        <taxon>Pseudonocardiaceae</taxon>
        <taxon>Kibdelosporangium</taxon>
    </lineage>
</organism>
<dbReference type="PROSITE" id="PS50931">
    <property type="entry name" value="HTH_LYSR"/>
    <property type="match status" value="1"/>
</dbReference>
<dbReference type="SUPFAM" id="SSF53850">
    <property type="entry name" value="Periplasmic binding protein-like II"/>
    <property type="match status" value="1"/>
</dbReference>
<reference evidence="6 7" key="1">
    <citation type="submission" date="2015-07" db="EMBL/GenBank/DDBJ databases">
        <title>Genome sequencing of Kibdelosporangium phytohabitans.</title>
        <authorList>
            <person name="Qin S."/>
            <person name="Xing K."/>
        </authorList>
    </citation>
    <scope>NUCLEOTIDE SEQUENCE [LARGE SCALE GENOMIC DNA]</scope>
    <source>
        <strain evidence="6 7">KLBMP1111</strain>
    </source>
</reference>
<evidence type="ECO:0000256" key="1">
    <source>
        <dbReference type="ARBA" id="ARBA00009437"/>
    </source>
</evidence>
<dbReference type="Pfam" id="PF00126">
    <property type="entry name" value="HTH_1"/>
    <property type="match status" value="1"/>
</dbReference>
<keyword evidence="2" id="KW-0805">Transcription regulation</keyword>
<dbReference type="AlphaFoldDB" id="A0A0N9IBH8"/>
<dbReference type="InterPro" id="IPR036390">
    <property type="entry name" value="WH_DNA-bd_sf"/>
</dbReference>
<evidence type="ECO:0000256" key="4">
    <source>
        <dbReference type="ARBA" id="ARBA00023163"/>
    </source>
</evidence>
<name>A0A0N9IBH8_9PSEU</name>
<evidence type="ECO:0000259" key="5">
    <source>
        <dbReference type="PROSITE" id="PS50931"/>
    </source>
</evidence>
<evidence type="ECO:0000256" key="3">
    <source>
        <dbReference type="ARBA" id="ARBA00023125"/>
    </source>
</evidence>
<protein>
    <submittedName>
        <fullName evidence="6">LysR family transcriptional regulator</fullName>
    </submittedName>
</protein>
<dbReference type="GO" id="GO:0003700">
    <property type="term" value="F:DNA-binding transcription factor activity"/>
    <property type="evidence" value="ECO:0007669"/>
    <property type="project" value="InterPro"/>
</dbReference>
<proteinExistence type="inferred from homology"/>
<dbReference type="InterPro" id="IPR036388">
    <property type="entry name" value="WH-like_DNA-bd_sf"/>
</dbReference>
<dbReference type="RefSeq" id="WP_054293950.1">
    <property type="nucleotide sequence ID" value="NZ_CP012752.1"/>
</dbReference>
<dbReference type="SUPFAM" id="SSF46785">
    <property type="entry name" value="Winged helix' DNA-binding domain"/>
    <property type="match status" value="1"/>
</dbReference>
<dbReference type="Pfam" id="PF03466">
    <property type="entry name" value="LysR_substrate"/>
    <property type="match status" value="1"/>
</dbReference>
<dbReference type="PANTHER" id="PTHR30346:SF29">
    <property type="entry name" value="LYSR SUBSTRATE-BINDING"/>
    <property type="match status" value="1"/>
</dbReference>
<evidence type="ECO:0000256" key="2">
    <source>
        <dbReference type="ARBA" id="ARBA00023015"/>
    </source>
</evidence>
<feature type="domain" description="HTH lysR-type" evidence="5">
    <location>
        <begin position="2"/>
        <end position="59"/>
    </location>
</feature>
<evidence type="ECO:0000313" key="6">
    <source>
        <dbReference type="EMBL" id="ALG12054.1"/>
    </source>
</evidence>
<dbReference type="GO" id="GO:0032993">
    <property type="term" value="C:protein-DNA complex"/>
    <property type="evidence" value="ECO:0007669"/>
    <property type="project" value="TreeGrafter"/>
</dbReference>